<reference evidence="2" key="1">
    <citation type="submission" date="2016-11" db="UniProtKB">
        <authorList>
            <consortium name="WormBaseParasite"/>
        </authorList>
    </citation>
    <scope>IDENTIFICATION</scope>
</reference>
<keyword evidence="1" id="KW-1185">Reference proteome</keyword>
<evidence type="ECO:0000313" key="2">
    <source>
        <dbReference type="WBParaSite" id="L893_g21354.t1"/>
    </source>
</evidence>
<name>A0A1I7YZU5_9BILA</name>
<dbReference type="AlphaFoldDB" id="A0A1I7YZU5"/>
<dbReference type="Proteomes" id="UP000095287">
    <property type="component" value="Unplaced"/>
</dbReference>
<organism evidence="1 2">
    <name type="scientific">Steinernema glaseri</name>
    <dbReference type="NCBI Taxonomy" id="37863"/>
    <lineage>
        <taxon>Eukaryota</taxon>
        <taxon>Metazoa</taxon>
        <taxon>Ecdysozoa</taxon>
        <taxon>Nematoda</taxon>
        <taxon>Chromadorea</taxon>
        <taxon>Rhabditida</taxon>
        <taxon>Tylenchina</taxon>
        <taxon>Panagrolaimomorpha</taxon>
        <taxon>Strongyloidoidea</taxon>
        <taxon>Steinernematidae</taxon>
        <taxon>Steinernema</taxon>
    </lineage>
</organism>
<dbReference type="WBParaSite" id="L893_g21354.t1">
    <property type="protein sequence ID" value="L893_g21354.t1"/>
    <property type="gene ID" value="L893_g21354"/>
</dbReference>
<sequence>MDSFGEFFAESGIRAATDGLQLITMRIGVCAIDKSHRWKPKTMAIGSDDTVLGFHIRTLAPRIRTIAL</sequence>
<proteinExistence type="predicted"/>
<evidence type="ECO:0000313" key="1">
    <source>
        <dbReference type="Proteomes" id="UP000095287"/>
    </source>
</evidence>
<accession>A0A1I7YZU5</accession>
<protein>
    <submittedName>
        <fullName evidence="2">Transposase</fullName>
    </submittedName>
</protein>